<keyword evidence="4" id="KW-1185">Reference proteome</keyword>
<dbReference type="InterPro" id="IPR007214">
    <property type="entry name" value="YbaK/aa-tRNA-synth-assoc-dom"/>
</dbReference>
<evidence type="ECO:0000313" key="3">
    <source>
        <dbReference type="EMBL" id="QCI86298.1"/>
    </source>
</evidence>
<proteinExistence type="inferred from homology"/>
<keyword evidence="3" id="KW-0030">Aminoacyl-tRNA synthetase</keyword>
<dbReference type="Gene3D" id="3.90.960.10">
    <property type="entry name" value="YbaK/aminoacyl-tRNA synthetase-associated domain"/>
    <property type="match status" value="1"/>
</dbReference>
<dbReference type="PANTHER" id="PTHR31423">
    <property type="entry name" value="YBAK DOMAIN-CONTAINING PROTEIN"/>
    <property type="match status" value="1"/>
</dbReference>
<comment type="similarity">
    <text evidence="1">Belongs to the PRORSD1 family.</text>
</comment>
<reference evidence="3 4" key="1">
    <citation type="submission" date="2019-04" db="EMBL/GenBank/DDBJ databases">
        <title>Vagococcus sp. nov., isolated from faeces of yaks (Bos grunniens).</title>
        <authorList>
            <person name="Ge Y."/>
        </authorList>
    </citation>
    <scope>NUCLEOTIDE SEQUENCE [LARGE SCALE GENOMIC DNA]</scope>
    <source>
        <strain evidence="3 4">MN-17</strain>
    </source>
</reference>
<protein>
    <submittedName>
        <fullName evidence="3">Prolyl-tRNA synthetase associated domain-containing protein</fullName>
    </submittedName>
</protein>
<accession>A0A4D7CQC6</accession>
<dbReference type="GO" id="GO:0002161">
    <property type="term" value="F:aminoacyl-tRNA deacylase activity"/>
    <property type="evidence" value="ECO:0007669"/>
    <property type="project" value="InterPro"/>
</dbReference>
<dbReference type="PANTHER" id="PTHR31423:SF3">
    <property type="entry name" value="PROLYL-TRNA SYNTHETASE ASSOCIATED DOMAIN-CONTAINING PROTEIN 1-RELATED"/>
    <property type="match status" value="1"/>
</dbReference>
<dbReference type="Pfam" id="PF04073">
    <property type="entry name" value="tRNA_edit"/>
    <property type="match status" value="1"/>
</dbReference>
<dbReference type="GO" id="GO:0006412">
    <property type="term" value="P:translation"/>
    <property type="evidence" value="ECO:0007669"/>
    <property type="project" value="UniProtKB-KW"/>
</dbReference>
<sequence length="171" mass="19812">MDTTEYELAQLNKELMDTIRLLRIPYKIVEHPPATTTEEADAFIDGHQGVRTKNLFLTNKRKSAFFLIVMDDKKRLDIHHFKNLIGSQSRIKLTSSETAIKKMKLPPGLISIFGLPYNADKDVQVFFDQEILEEEYLTFHPNINTQTIFLKKADTLELIKHYGYDIQVIAL</sequence>
<dbReference type="InterPro" id="IPR036754">
    <property type="entry name" value="YbaK/aa-tRNA-synt-asso_dom_sf"/>
</dbReference>
<dbReference type="RefSeq" id="WP_136953132.1">
    <property type="nucleotide sequence ID" value="NZ_CP039712.1"/>
</dbReference>
<dbReference type="GO" id="GO:0004812">
    <property type="term" value="F:aminoacyl-tRNA ligase activity"/>
    <property type="evidence" value="ECO:0007669"/>
    <property type="project" value="UniProtKB-KW"/>
</dbReference>
<dbReference type="KEGG" id="vao:FA707_04665"/>
<dbReference type="SUPFAM" id="SSF55826">
    <property type="entry name" value="YbaK/ProRS associated domain"/>
    <property type="match status" value="1"/>
</dbReference>
<dbReference type="AlphaFoldDB" id="A0A4D7CQC6"/>
<evidence type="ECO:0000256" key="2">
    <source>
        <dbReference type="ARBA" id="ARBA00022917"/>
    </source>
</evidence>
<evidence type="ECO:0000256" key="1">
    <source>
        <dbReference type="ARBA" id="ARBA00010201"/>
    </source>
</evidence>
<dbReference type="EMBL" id="CP039712">
    <property type="protein sequence ID" value="QCI86298.1"/>
    <property type="molecule type" value="Genomic_DNA"/>
</dbReference>
<dbReference type="InterPro" id="IPR040285">
    <property type="entry name" value="ProX/PRXD1"/>
</dbReference>
<keyword evidence="3" id="KW-0436">Ligase</keyword>
<name>A0A4D7CQC6_9ENTE</name>
<evidence type="ECO:0000313" key="4">
    <source>
        <dbReference type="Proteomes" id="UP000298615"/>
    </source>
</evidence>
<dbReference type="OrthoDB" id="9798587at2"/>
<gene>
    <name evidence="3" type="ORF">FA707_04665</name>
</gene>
<dbReference type="Proteomes" id="UP000298615">
    <property type="component" value="Chromosome"/>
</dbReference>
<organism evidence="3 4">
    <name type="scientific">Vagococcus zengguangii</name>
    <dbReference type="NCBI Taxonomy" id="2571750"/>
    <lineage>
        <taxon>Bacteria</taxon>
        <taxon>Bacillati</taxon>
        <taxon>Bacillota</taxon>
        <taxon>Bacilli</taxon>
        <taxon>Lactobacillales</taxon>
        <taxon>Enterococcaceae</taxon>
        <taxon>Vagococcus</taxon>
    </lineage>
</organism>
<keyword evidence="2" id="KW-0648">Protein biosynthesis</keyword>